<dbReference type="Pfam" id="PF00628">
    <property type="entry name" value="PHD"/>
    <property type="match status" value="1"/>
</dbReference>
<keyword evidence="18 24" id="KW-0472">Membrane</keyword>
<keyword evidence="6" id="KW-0597">Phosphoprotein</keyword>
<evidence type="ECO:0000259" key="27">
    <source>
        <dbReference type="PROSITE" id="PS52014"/>
    </source>
</evidence>
<dbReference type="InterPro" id="IPR028082">
    <property type="entry name" value="Peripla_BP_I"/>
</dbReference>
<evidence type="ECO:0000256" key="20">
    <source>
        <dbReference type="ARBA" id="ARBA00023242"/>
    </source>
</evidence>
<dbReference type="InterPro" id="IPR001965">
    <property type="entry name" value="Znf_PHD"/>
</dbReference>
<proteinExistence type="inferred from homology"/>
<dbReference type="GO" id="GO:0003677">
    <property type="term" value="F:DNA binding"/>
    <property type="evidence" value="ECO:0007669"/>
    <property type="project" value="InterPro"/>
</dbReference>
<dbReference type="PANTHER" id="PTHR24289">
    <property type="entry name" value="STEROID 17-ALPHA-HYDROXYLASE/17,20 LYASE"/>
    <property type="match status" value="1"/>
</dbReference>
<feature type="binding site" description="axial binding residue" evidence="21">
    <location>
        <position position="1428"/>
    </location>
    <ligand>
        <name>heme</name>
        <dbReference type="ChEBI" id="CHEBI:30413"/>
    </ligand>
    <ligandPart>
        <name>Fe</name>
        <dbReference type="ChEBI" id="CHEBI:18248"/>
    </ligandPart>
</feature>
<dbReference type="WBParaSite" id="maker-uti_cns_0048235-snap-gene-0.2-mRNA-1">
    <property type="protein sequence ID" value="maker-uti_cns_0048235-snap-gene-0.2-mRNA-1"/>
    <property type="gene ID" value="maker-uti_cns_0048235-snap-gene-0.2"/>
</dbReference>
<dbReference type="GO" id="GO:0004930">
    <property type="term" value="F:G protein-coupled receptor activity"/>
    <property type="evidence" value="ECO:0007669"/>
    <property type="project" value="InterPro"/>
</dbReference>
<dbReference type="InterPro" id="IPR013083">
    <property type="entry name" value="Znf_RING/FYVE/PHD"/>
</dbReference>
<dbReference type="Gene3D" id="3.40.50.2300">
    <property type="match status" value="2"/>
</dbReference>
<dbReference type="Gene3D" id="1.10.630.10">
    <property type="entry name" value="Cytochrome P450"/>
    <property type="match status" value="1"/>
</dbReference>
<feature type="domain" description="G-protein coupled receptors family 3 profile" evidence="26">
    <location>
        <begin position="633"/>
        <end position="893"/>
    </location>
</feature>
<protein>
    <submittedName>
        <fullName evidence="29">G_PROTEIN_RECEP_F3_4 domain-containing protein</fullName>
    </submittedName>
</protein>
<feature type="domain" description="SAMD1-like winged helix (WH)" evidence="27">
    <location>
        <begin position="1962"/>
        <end position="2045"/>
    </location>
</feature>
<keyword evidence="14 24" id="KW-1133">Transmembrane helix</keyword>
<evidence type="ECO:0000259" key="26">
    <source>
        <dbReference type="PROSITE" id="PS50259"/>
    </source>
</evidence>
<feature type="domain" description="PHD-type" evidence="25">
    <location>
        <begin position="2265"/>
        <end position="2324"/>
    </location>
</feature>
<evidence type="ECO:0000256" key="5">
    <source>
        <dbReference type="ARBA" id="ARBA00022499"/>
    </source>
</evidence>
<dbReference type="PANTHER" id="PTHR24289:SF15">
    <property type="entry name" value="CYTOCHROME P450 FAMILY 1 SUBFAMILY B MEMBER 1"/>
    <property type="match status" value="1"/>
</dbReference>
<dbReference type="SUPFAM" id="SSF48264">
    <property type="entry name" value="Cytochrome P450"/>
    <property type="match status" value="1"/>
</dbReference>
<dbReference type="SUPFAM" id="SSF53822">
    <property type="entry name" value="Periplasmic binding protein-like I"/>
    <property type="match status" value="1"/>
</dbReference>
<evidence type="ECO:0000256" key="1">
    <source>
        <dbReference type="ARBA" id="ARBA00004123"/>
    </source>
</evidence>
<evidence type="ECO:0000256" key="13">
    <source>
        <dbReference type="ARBA" id="ARBA00022853"/>
    </source>
</evidence>
<feature type="transmembrane region" description="Helical" evidence="24">
    <location>
        <begin position="632"/>
        <end position="656"/>
    </location>
</feature>
<evidence type="ECO:0000256" key="15">
    <source>
        <dbReference type="ARBA" id="ARBA00023002"/>
    </source>
</evidence>
<dbReference type="InterPro" id="IPR048589">
    <property type="entry name" value="SAMD1-like_WH"/>
</dbReference>
<sequence>ETPSPRKEADTDTEWGMKGVSAGNHRLQAEGDPAVGVANFETGVDWQLLRCRVQQDVAGNADGAAGAGVGDGLGAGAAPVCRCCSCGLSAARQPARSFCWRLTAASSYSVATASSTWPSCRTSEFNCLASAEAEFPITEAQFLRGLAVHFAVDRINREQLRPELRARGWTFGFVHLDPCMSSAAAVSLTKNLRPAWQHGALAAGGAFCSQRLSGIEESVYLIQAAAAAWYSSTTDIVSRVHRVQQRRVLGPGAVPERLPAVQLVRHFGWTYVAIIHRDDVYGRGLAHNTRLLLAAAPSEGGNSSESAAPVCVAFTLALNQLTSVSDALDAIDSRQNLTVFLVYELFSLVPDRLLARIASRGGTIITSDTNADSYKDYTRGAFYVAFPQFPVPDLLRFYHSLNLAQLVEFPFGFQLQKVLSVGNCTAAGNVTSAGCSAKVASLSRLSLNVKVAPLARMLDSLTLIADSVQSVALSEECQPSVAEGNLSQLLSCITGPRISTLIAASNFSTTARRHFIADFDGFDSSGDAAPAYDVRREEADSELKLFARWTQRSSLRVWDNETAAPAASFCSPPCPAGHIRVPSDACCFTCRACFPGEIAGSDGLACLPCPTFLWPEAETCQRLPVAGWNEDLLLPGLLVCAALLATLTLTALLLLLHRREHRLVKASSVQLSVACLCGSLLGLSGLAPIAVEASDVACCCANAATQLGLSVCYCSQLVKTLRILLVFRASGAGRPTPQLARQRPISAMLAGLVLLMTGIIIGLSLRWPVQSRIRQSASTTSDSKPWVERQCDLMTVSFWAPLGCNLTLPVLGTTCLLALRTRQLPDNFHDSKCILAAGASALFLWAAFTPAALTATTLATAVKLMVFSCVLTHGLLLAIMFAPKLYAAYAVPEAQCNTDLFFARFRRTLSSKRPGPQPSGLGGAALMCQRPRLDSKCSHINLRLNWNFGLALLEQLTSLRANPQGTSQNKSGGSETERGVKLGVDLGLGLCAGVLIYLLVWLWVKVASVLAAPLICTGVKGQHGPWGFPVIGHLPRLGTQPHIRLLEWSRVYGNIYFIRMGLWPALVVNGTAAIRHVLTEHGRDICDRPDWNTFRTISGGRSVAFGSGSWYLRDRRLMHAGLIRYDRRYSGLVEELASEETARLVDGLLGEGTDGPVSSMRHLKKWMSSILYSVLHARTPGWFERCISNPDSPFTKVVDAVHSLGNNNSLLLCLADMVPPVARLLPGRLAEFKSVSDQVDSAIVDLVHRDAESRQPGEAARCLSDEFGDVCNNETAGRLLTDIMGASVSTTVSVVRWILYYLAMHPNWQASVVDELREQLGPGRTAISWAERQQLPKLRAFIAEVLRHSCGLLFLIPHCAVRDFTLECGTRVAKGTIVLCNMWSASRDASLWSEPDAFQPGRFLDEEGAFLEAAGAAFPAFGAGFRKCAGSKLAMQLLYNFTLRLLLECRVESTGGPMPFHYDVSPLGIEAPEFPLRLTRRGKSKDSTKMSLLRSRGAQPRVISLRSLADSSGGISRAPRQPVWPLDRKRTVTGLCGGGAGFQTHHADRHVTVGLEQLPGHLAAEQVAAQVHPANPVHPGVGGHLRNQRGGQRANDRGCQVLLAVLGLCNGKERLRHIRRQHAVLLAVPEGEHLVNLGVHVAAESLLGQSHQLAVVVGADDQLGHAEEALAAQHGDAQHLRVARIFMPLSNLPSSLALATIQSRAFAKSLFMNTANSKDTWQAVRIIYTESHCPQPVQEVLLLKLPATLPQADNIILACDDSSWKATSSRMRLGTHEGLLFTLTASRTWRGGVRTQRFLDSLMRTGRALRTLPTLCPVSIADCSTIANFEFETALNLQANSEVRNVAMPLFGCKQQKPLRNGGRPKQSSPGRACHLFSFLLRFPLDRRDFCERAGPQFLRANASRDTGAAFAFRTERKGRNLLFFRASQKQRHESPSSFAFYLAMPEQSEAAQQQADTLSDSSDRHLDDWMATVLSVIDKLRDRKARPDVERIFVMANRQRQQNPGGAELTRDAVASILQRLVEQRQVMRVEYKGSVSYRNASSWHRRKELASGRNSPDTTQRVLAAAKSLPDGATFTVQMLHARMLLLQQSLRHQSLAAMLSIERTCRSPPNVGHRPVRALEREAAAGRLFRLGPSRFQLDLDGSRRQAALRRRKERVQLAKRRRAAAAAAVAAVAAAVVDDADNDNGDDGDGDEFVGPPAVKRAAGAGSTPLDLRLCGAPRRRRRRKKSPVVASRAPSASSSSMDAAASASGGGGGGGSANSPDLCDFCQSPPSANRMGVPERMLRCRDCAHKAHPSCMLYGPELAARACQSPWQCSECKTCCVCSGSGDPELILICDACDKGYHVSCHRPRVTERPASDAKWVCSRCREEERAD</sequence>
<dbReference type="Pfam" id="PF21524">
    <property type="entry name" value="SAMD1_WH"/>
    <property type="match status" value="1"/>
</dbReference>
<keyword evidence="28" id="KW-1185">Reference proteome</keyword>
<feature type="compositionally biased region" description="Low complexity" evidence="23">
    <location>
        <begin position="2232"/>
        <end position="2252"/>
    </location>
</feature>
<feature type="transmembrane region" description="Helical" evidence="24">
    <location>
        <begin position="668"/>
        <end position="691"/>
    </location>
</feature>
<evidence type="ECO:0000256" key="16">
    <source>
        <dbReference type="ARBA" id="ARBA00023004"/>
    </source>
</evidence>
<feature type="transmembrane region" description="Helical" evidence="24">
    <location>
        <begin position="745"/>
        <end position="765"/>
    </location>
</feature>
<evidence type="ECO:0000256" key="10">
    <source>
        <dbReference type="ARBA" id="ARBA00022771"/>
    </source>
</evidence>
<dbReference type="GO" id="GO:0006325">
    <property type="term" value="P:chromatin organization"/>
    <property type="evidence" value="ECO:0007669"/>
    <property type="project" value="UniProtKB-KW"/>
</dbReference>
<feature type="transmembrane region" description="Helical" evidence="24">
    <location>
        <begin position="861"/>
        <end position="882"/>
    </location>
</feature>
<keyword evidence="8 24" id="KW-0812">Transmembrane</keyword>
<keyword evidence="11" id="KW-0862">Zinc</keyword>
<organism evidence="28 29">
    <name type="scientific">Macrostomum lignano</name>
    <dbReference type="NCBI Taxonomy" id="282301"/>
    <lineage>
        <taxon>Eukaryota</taxon>
        <taxon>Metazoa</taxon>
        <taxon>Spiralia</taxon>
        <taxon>Lophotrochozoa</taxon>
        <taxon>Platyhelminthes</taxon>
        <taxon>Rhabditophora</taxon>
        <taxon>Macrostomorpha</taxon>
        <taxon>Macrostomida</taxon>
        <taxon>Macrostomidae</taxon>
        <taxon>Macrostomum</taxon>
    </lineage>
</organism>
<dbReference type="InterPro" id="IPR019787">
    <property type="entry name" value="Znf_PHD-finger"/>
</dbReference>
<evidence type="ECO:0000256" key="4">
    <source>
        <dbReference type="ARBA" id="ARBA00022491"/>
    </source>
</evidence>
<keyword evidence="19" id="KW-0325">Glycoprotein</keyword>
<keyword evidence="13" id="KW-0156">Chromatin regulator</keyword>
<evidence type="ECO:0000256" key="17">
    <source>
        <dbReference type="ARBA" id="ARBA00023033"/>
    </source>
</evidence>
<keyword evidence="5" id="KW-1017">Isopeptide bond</keyword>
<dbReference type="PROSITE" id="PS52014">
    <property type="entry name" value="SAMD1_WH"/>
    <property type="match status" value="1"/>
</dbReference>
<feature type="compositionally biased region" description="Basic residues" evidence="23">
    <location>
        <begin position="2222"/>
        <end position="2231"/>
    </location>
</feature>
<feature type="transmembrane region" description="Helical" evidence="24">
    <location>
        <begin position="798"/>
        <end position="821"/>
    </location>
</feature>
<dbReference type="GO" id="GO:0004508">
    <property type="term" value="F:steroid 17-alpha-monooxygenase activity"/>
    <property type="evidence" value="ECO:0007669"/>
    <property type="project" value="TreeGrafter"/>
</dbReference>
<feature type="domain" description="PHD-type" evidence="25">
    <location>
        <begin position="2321"/>
        <end position="2373"/>
    </location>
</feature>
<evidence type="ECO:0000259" key="25">
    <source>
        <dbReference type="PROSITE" id="PS50016"/>
    </source>
</evidence>
<dbReference type="GO" id="GO:0042446">
    <property type="term" value="P:hormone biosynthetic process"/>
    <property type="evidence" value="ECO:0007669"/>
    <property type="project" value="TreeGrafter"/>
</dbReference>
<evidence type="ECO:0000256" key="23">
    <source>
        <dbReference type="SAM" id="MobiDB-lite"/>
    </source>
</evidence>
<keyword evidence="16 21" id="KW-0408">Iron</keyword>
<dbReference type="GO" id="GO:0005634">
    <property type="term" value="C:nucleus"/>
    <property type="evidence" value="ECO:0007669"/>
    <property type="project" value="UniProtKB-SubCell"/>
</dbReference>
<dbReference type="SUPFAM" id="SSF57903">
    <property type="entry name" value="FYVE/PHD zinc finger"/>
    <property type="match status" value="1"/>
</dbReference>
<evidence type="ECO:0000256" key="2">
    <source>
        <dbReference type="ARBA" id="ARBA00004141"/>
    </source>
</evidence>
<evidence type="ECO:0000256" key="18">
    <source>
        <dbReference type="ARBA" id="ARBA00023136"/>
    </source>
</evidence>
<reference evidence="29" key="1">
    <citation type="submission" date="2016-11" db="UniProtKB">
        <authorList>
            <consortium name="WormBaseParasite"/>
        </authorList>
    </citation>
    <scope>IDENTIFICATION</scope>
</reference>
<feature type="transmembrane region" description="Helical" evidence="24">
    <location>
        <begin position="986"/>
        <end position="1004"/>
    </location>
</feature>
<name>A0A1I8JKB0_9PLAT</name>
<dbReference type="GO" id="GO:0005506">
    <property type="term" value="F:iron ion binding"/>
    <property type="evidence" value="ECO:0007669"/>
    <property type="project" value="InterPro"/>
</dbReference>
<dbReference type="PROSITE" id="PS50016">
    <property type="entry name" value="ZF_PHD_2"/>
    <property type="match status" value="2"/>
</dbReference>
<dbReference type="GO" id="GO:0008270">
    <property type="term" value="F:zinc ion binding"/>
    <property type="evidence" value="ECO:0007669"/>
    <property type="project" value="UniProtKB-KW"/>
</dbReference>
<evidence type="ECO:0000256" key="21">
    <source>
        <dbReference type="PIRSR" id="PIRSR602401-1"/>
    </source>
</evidence>
<dbReference type="PROSITE" id="PS50259">
    <property type="entry name" value="G_PROTEIN_RECEP_F3_4"/>
    <property type="match status" value="1"/>
</dbReference>
<dbReference type="Gene3D" id="3.30.40.10">
    <property type="entry name" value="Zinc/RING finger domain, C3HC4 (zinc finger)"/>
    <property type="match status" value="1"/>
</dbReference>
<dbReference type="InterPro" id="IPR036396">
    <property type="entry name" value="Cyt_P450_sf"/>
</dbReference>
<feature type="region of interest" description="Disordered" evidence="23">
    <location>
        <begin position="2184"/>
        <end position="2258"/>
    </location>
</feature>
<evidence type="ECO:0000256" key="8">
    <source>
        <dbReference type="ARBA" id="ARBA00022692"/>
    </source>
</evidence>
<feature type="transmembrane region" description="Helical" evidence="24">
    <location>
        <begin position="703"/>
        <end position="725"/>
    </location>
</feature>
<dbReference type="Pfam" id="PF00067">
    <property type="entry name" value="p450"/>
    <property type="match status" value="1"/>
</dbReference>
<dbReference type="GO" id="GO:0020037">
    <property type="term" value="F:heme binding"/>
    <property type="evidence" value="ECO:0007669"/>
    <property type="project" value="InterPro"/>
</dbReference>
<keyword evidence="15" id="KW-0560">Oxidoreductase</keyword>
<evidence type="ECO:0000256" key="3">
    <source>
        <dbReference type="ARBA" id="ARBA00010617"/>
    </source>
</evidence>
<dbReference type="InterPro" id="IPR001128">
    <property type="entry name" value="Cyt_P450"/>
</dbReference>
<dbReference type="InterPro" id="IPR017978">
    <property type="entry name" value="GPCR_3_C"/>
</dbReference>
<dbReference type="SMART" id="SM00249">
    <property type="entry name" value="PHD"/>
    <property type="match status" value="2"/>
</dbReference>
<evidence type="ECO:0000256" key="12">
    <source>
        <dbReference type="ARBA" id="ARBA00022843"/>
    </source>
</evidence>
<dbReference type="GO" id="GO:0016020">
    <property type="term" value="C:membrane"/>
    <property type="evidence" value="ECO:0007669"/>
    <property type="project" value="UniProtKB-SubCell"/>
</dbReference>
<evidence type="ECO:0000256" key="19">
    <source>
        <dbReference type="ARBA" id="ARBA00023180"/>
    </source>
</evidence>
<keyword evidence="9 21" id="KW-0479">Metal-binding</keyword>
<comment type="subcellular location">
    <subcellularLocation>
        <location evidence="2">Membrane</location>
        <topology evidence="2">Multi-pass membrane protein</topology>
    </subcellularLocation>
    <subcellularLocation>
        <location evidence="1">Nucleus</location>
    </subcellularLocation>
</comment>
<keyword evidence="12" id="KW-0832">Ubl conjugation</keyword>
<keyword evidence="20" id="KW-0539">Nucleus</keyword>
<evidence type="ECO:0000313" key="28">
    <source>
        <dbReference type="Proteomes" id="UP000095280"/>
    </source>
</evidence>
<keyword evidence="17" id="KW-0503">Monooxygenase</keyword>
<dbReference type="InterPro" id="IPR002401">
    <property type="entry name" value="Cyt_P450_E_grp-I"/>
</dbReference>
<feature type="compositionally biased region" description="Acidic residues" evidence="23">
    <location>
        <begin position="2184"/>
        <end position="2196"/>
    </location>
</feature>
<evidence type="ECO:0000256" key="24">
    <source>
        <dbReference type="SAM" id="Phobius"/>
    </source>
</evidence>
<dbReference type="PRINTS" id="PR00463">
    <property type="entry name" value="EP450I"/>
</dbReference>
<evidence type="ECO:0000256" key="14">
    <source>
        <dbReference type="ARBA" id="ARBA00022989"/>
    </source>
</evidence>
<keyword evidence="4" id="KW-0678">Repressor</keyword>
<dbReference type="Pfam" id="PF00003">
    <property type="entry name" value="7tm_3"/>
    <property type="match status" value="1"/>
</dbReference>
<dbReference type="InterPro" id="IPR011011">
    <property type="entry name" value="Znf_FYVE_PHD"/>
</dbReference>
<evidence type="ECO:0000256" key="9">
    <source>
        <dbReference type="ARBA" id="ARBA00022723"/>
    </source>
</evidence>
<evidence type="ECO:0000256" key="11">
    <source>
        <dbReference type="ARBA" id="ARBA00022833"/>
    </source>
</evidence>
<comment type="similarity">
    <text evidence="3">Belongs to the cytochrome P450 family.</text>
</comment>
<feature type="transmembrane region" description="Helical" evidence="24">
    <location>
        <begin position="833"/>
        <end position="855"/>
    </location>
</feature>
<keyword evidence="10 22" id="KW-0863">Zinc-finger</keyword>
<evidence type="ECO:0000313" key="29">
    <source>
        <dbReference type="WBParaSite" id="maker-uti_cns_0048235-snap-gene-0.2-mRNA-1"/>
    </source>
</evidence>
<keyword evidence="7 21" id="KW-0349">Heme</keyword>
<evidence type="ECO:0000256" key="7">
    <source>
        <dbReference type="ARBA" id="ARBA00022617"/>
    </source>
</evidence>
<comment type="cofactor">
    <cofactor evidence="21">
        <name>heme</name>
        <dbReference type="ChEBI" id="CHEBI:30413"/>
    </cofactor>
</comment>
<dbReference type="GO" id="GO:0042448">
    <property type="term" value="P:progesterone metabolic process"/>
    <property type="evidence" value="ECO:0007669"/>
    <property type="project" value="TreeGrafter"/>
</dbReference>
<evidence type="ECO:0000256" key="6">
    <source>
        <dbReference type="ARBA" id="ARBA00022553"/>
    </source>
</evidence>
<evidence type="ECO:0000256" key="22">
    <source>
        <dbReference type="PROSITE-ProRule" id="PRU00146"/>
    </source>
</evidence>
<accession>A0A1I8JKB0</accession>
<dbReference type="Proteomes" id="UP000095280">
    <property type="component" value="Unplaced"/>
</dbReference>